<dbReference type="Gene3D" id="1.10.3730.10">
    <property type="entry name" value="ProC C-terminal domain-like"/>
    <property type="match status" value="1"/>
</dbReference>
<dbReference type="HAMAP" id="MF_01925">
    <property type="entry name" value="P5C_reductase"/>
    <property type="match status" value="1"/>
</dbReference>
<dbReference type="EMBL" id="JAJNOR010000009">
    <property type="protein sequence ID" value="MCD2493470.1"/>
    <property type="molecule type" value="Genomic_DNA"/>
</dbReference>
<evidence type="ECO:0000313" key="10">
    <source>
        <dbReference type="EMBL" id="MCD2493470.1"/>
    </source>
</evidence>
<organism evidence="10 11">
    <name type="scientific">Lientehia hominis</name>
    <dbReference type="NCBI Taxonomy" id="2897778"/>
    <lineage>
        <taxon>Bacteria</taxon>
        <taxon>Bacillati</taxon>
        <taxon>Bacillota</taxon>
        <taxon>Clostridia</taxon>
        <taxon>Lachnospirales</taxon>
        <taxon>Lachnospiraceae</taxon>
        <taxon>Lientehia</taxon>
    </lineage>
</organism>
<dbReference type="Pfam" id="PF14748">
    <property type="entry name" value="P5CR_dimer"/>
    <property type="match status" value="1"/>
</dbReference>
<dbReference type="GO" id="GO:0004735">
    <property type="term" value="F:pyrroline-5-carboxylate reductase activity"/>
    <property type="evidence" value="ECO:0007669"/>
    <property type="project" value="UniProtKB-UniRule"/>
</dbReference>
<dbReference type="InterPro" id="IPR000304">
    <property type="entry name" value="Pyrroline-COOH_reductase"/>
</dbReference>
<feature type="domain" description="Pyrroline-5-carboxylate reductase dimerisation" evidence="9">
    <location>
        <begin position="163"/>
        <end position="257"/>
    </location>
</feature>
<keyword evidence="3 6" id="KW-0521">NADP</keyword>
<dbReference type="InterPro" id="IPR008927">
    <property type="entry name" value="6-PGluconate_DH-like_C_sf"/>
</dbReference>
<comment type="catalytic activity">
    <reaction evidence="6">
        <text>L-proline + NAD(+) = (S)-1-pyrroline-5-carboxylate + NADH + 2 H(+)</text>
        <dbReference type="Rhea" id="RHEA:14105"/>
        <dbReference type="ChEBI" id="CHEBI:15378"/>
        <dbReference type="ChEBI" id="CHEBI:17388"/>
        <dbReference type="ChEBI" id="CHEBI:57540"/>
        <dbReference type="ChEBI" id="CHEBI:57945"/>
        <dbReference type="ChEBI" id="CHEBI:60039"/>
        <dbReference type="EC" id="1.5.1.2"/>
    </reaction>
</comment>
<comment type="caution">
    <text evidence="10">The sequence shown here is derived from an EMBL/GenBank/DDBJ whole genome shotgun (WGS) entry which is preliminary data.</text>
</comment>
<evidence type="ECO:0000256" key="1">
    <source>
        <dbReference type="ARBA" id="ARBA00005525"/>
    </source>
</evidence>
<keyword evidence="4 6" id="KW-0560">Oxidoreductase</keyword>
<dbReference type="EC" id="1.5.1.2" evidence="6"/>
<dbReference type="InterPro" id="IPR028939">
    <property type="entry name" value="P5C_Rdtase_cat_N"/>
</dbReference>
<dbReference type="Proteomes" id="UP001299265">
    <property type="component" value="Unassembled WGS sequence"/>
</dbReference>
<evidence type="ECO:0000259" key="9">
    <source>
        <dbReference type="Pfam" id="PF14748"/>
    </source>
</evidence>
<dbReference type="RefSeq" id="WP_231063323.1">
    <property type="nucleotide sequence ID" value="NZ_JAJNOR010000009.1"/>
</dbReference>
<evidence type="ECO:0000256" key="3">
    <source>
        <dbReference type="ARBA" id="ARBA00022857"/>
    </source>
</evidence>
<dbReference type="GO" id="GO:0055129">
    <property type="term" value="P:L-proline biosynthetic process"/>
    <property type="evidence" value="ECO:0007669"/>
    <property type="project" value="UniProtKB-UniRule"/>
</dbReference>
<comment type="catalytic activity">
    <reaction evidence="6">
        <text>L-proline + NADP(+) = (S)-1-pyrroline-5-carboxylate + NADPH + 2 H(+)</text>
        <dbReference type="Rhea" id="RHEA:14109"/>
        <dbReference type="ChEBI" id="CHEBI:15378"/>
        <dbReference type="ChEBI" id="CHEBI:17388"/>
        <dbReference type="ChEBI" id="CHEBI:57783"/>
        <dbReference type="ChEBI" id="CHEBI:58349"/>
        <dbReference type="ChEBI" id="CHEBI:60039"/>
        <dbReference type="EC" id="1.5.1.2"/>
    </reaction>
</comment>
<evidence type="ECO:0000256" key="2">
    <source>
        <dbReference type="ARBA" id="ARBA00022650"/>
    </source>
</evidence>
<feature type="domain" description="Pyrroline-5-carboxylate reductase catalytic N-terminal" evidence="8">
    <location>
        <begin position="2"/>
        <end position="92"/>
    </location>
</feature>
<comment type="function">
    <text evidence="5 6">Catalyzes the reduction of 1-pyrroline-5-carboxylate (PCA) to L-proline.</text>
</comment>
<keyword evidence="11" id="KW-1185">Reference proteome</keyword>
<dbReference type="Gene3D" id="3.40.50.720">
    <property type="entry name" value="NAD(P)-binding Rossmann-like Domain"/>
    <property type="match status" value="1"/>
</dbReference>
<sequence length="267" mass="28348">MKIGFVGIGSVALAIIKGINCRGTADLKLFGYDLHRERAETLAELCGLKVCGSFEETAENSDVLVLAVMPGELAFAAERLKKADGKLIISLVEGKRLASMEKWFPNSAVARIIPNINAKVSASVTGMCFNDKVTEEQKLFVAKILEGIGTYMETEERFAGIFGCIGSAVPAFTYIYINAVAEAALKNGMPKQTALEIAAQSVLGSAEMLLKSAVHPLALADQVCLPGGAAIEGVFMLHKLGFDHAVHEAVLAVIEKSLAACTDDESI</sequence>
<evidence type="ECO:0000313" key="11">
    <source>
        <dbReference type="Proteomes" id="UP001299265"/>
    </source>
</evidence>
<comment type="similarity">
    <text evidence="1 6">Belongs to the pyrroline-5-carboxylate reductase family.</text>
</comment>
<dbReference type="PANTHER" id="PTHR11645">
    <property type="entry name" value="PYRROLINE-5-CARBOXYLATE REDUCTASE"/>
    <property type="match status" value="1"/>
</dbReference>
<keyword evidence="6" id="KW-0028">Amino-acid biosynthesis</keyword>
<protein>
    <recommendedName>
        <fullName evidence="6">Pyrroline-5-carboxylate reductase</fullName>
        <shortName evidence="6">P5C reductase</shortName>
        <shortName evidence="6">P5CR</shortName>
        <ecNumber evidence="6">1.5.1.2</ecNumber>
    </recommendedName>
    <alternativeName>
        <fullName evidence="6">PCA reductase</fullName>
    </alternativeName>
</protein>
<proteinExistence type="inferred from homology"/>
<dbReference type="SUPFAM" id="SSF51735">
    <property type="entry name" value="NAD(P)-binding Rossmann-fold domains"/>
    <property type="match status" value="1"/>
</dbReference>
<dbReference type="AlphaFoldDB" id="A0AAP2RLM5"/>
<dbReference type="FunFam" id="1.10.3730.10:FF:000001">
    <property type="entry name" value="Pyrroline-5-carboxylate reductase"/>
    <property type="match status" value="1"/>
</dbReference>
<keyword evidence="6" id="KW-0963">Cytoplasm</keyword>
<evidence type="ECO:0000256" key="5">
    <source>
        <dbReference type="ARBA" id="ARBA00058118"/>
    </source>
</evidence>
<dbReference type="PIRSF" id="PIRSF000193">
    <property type="entry name" value="Pyrrol-5-carb_rd"/>
    <property type="match status" value="1"/>
</dbReference>
<dbReference type="SUPFAM" id="SSF48179">
    <property type="entry name" value="6-phosphogluconate dehydrogenase C-terminal domain-like"/>
    <property type="match status" value="1"/>
</dbReference>
<keyword evidence="2 6" id="KW-0641">Proline biosynthesis</keyword>
<dbReference type="GO" id="GO:0005737">
    <property type="term" value="C:cytoplasm"/>
    <property type="evidence" value="ECO:0007669"/>
    <property type="project" value="UniProtKB-SubCell"/>
</dbReference>
<evidence type="ECO:0000256" key="7">
    <source>
        <dbReference type="PIRSR" id="PIRSR000193-1"/>
    </source>
</evidence>
<evidence type="ECO:0000259" key="8">
    <source>
        <dbReference type="Pfam" id="PF03807"/>
    </source>
</evidence>
<dbReference type="Pfam" id="PF03807">
    <property type="entry name" value="F420_oxidored"/>
    <property type="match status" value="1"/>
</dbReference>
<accession>A0AAP2RLM5</accession>
<dbReference type="InterPro" id="IPR029036">
    <property type="entry name" value="P5CR_dimer"/>
</dbReference>
<name>A0AAP2RLM5_9FIRM</name>
<dbReference type="InterPro" id="IPR036291">
    <property type="entry name" value="NAD(P)-bd_dom_sf"/>
</dbReference>
<feature type="binding site" evidence="7">
    <location>
        <begin position="67"/>
        <end position="70"/>
    </location>
    <ligand>
        <name>NADP(+)</name>
        <dbReference type="ChEBI" id="CHEBI:58349"/>
    </ligand>
</feature>
<comment type="pathway">
    <text evidence="6">Amino-acid biosynthesis; L-proline biosynthesis; L-proline from L-glutamate 5-semialdehyde: step 1/1.</text>
</comment>
<evidence type="ECO:0000256" key="4">
    <source>
        <dbReference type="ARBA" id="ARBA00023002"/>
    </source>
</evidence>
<reference evidence="10 11" key="1">
    <citation type="submission" date="2021-11" db="EMBL/GenBank/DDBJ databases">
        <title>Lacrimispora sp. nov. NSJ-141 isolated from human feces.</title>
        <authorList>
            <person name="Abdugheni R."/>
        </authorList>
    </citation>
    <scope>NUCLEOTIDE SEQUENCE [LARGE SCALE GENOMIC DNA]</scope>
    <source>
        <strain evidence="10 11">NSJ-141</strain>
    </source>
</reference>
<gene>
    <name evidence="6" type="primary">proC</name>
    <name evidence="10" type="ORF">LQE92_12680</name>
</gene>
<evidence type="ECO:0000256" key="6">
    <source>
        <dbReference type="HAMAP-Rule" id="MF_01925"/>
    </source>
</evidence>
<dbReference type="PANTHER" id="PTHR11645:SF0">
    <property type="entry name" value="PYRROLINE-5-CARBOXYLATE REDUCTASE 3"/>
    <property type="match status" value="1"/>
</dbReference>
<comment type="subcellular location">
    <subcellularLocation>
        <location evidence="6">Cytoplasm</location>
    </subcellularLocation>
</comment>